<dbReference type="PaxDb" id="2903-EOD30150"/>
<evidence type="ECO:0000313" key="9">
    <source>
        <dbReference type="EnsemblProtists" id="EOD30150"/>
    </source>
</evidence>
<keyword evidence="3" id="KW-0663">Pyridoxal phosphate</keyword>
<sequence>MVLQAAPGNDGLPPPGPPTSAHLRCLMEECVHRKRIAAGGLATPADVAMLMSLGVDGVFVGSGIFKGENPAARARAMVAACTHFKAPGTVAAVSENLGKAMVGLLEHEDPVLVAQQRAAVALAQKDDAPKELGGKRRKADDPRDYYIAEEEEGTPPAHKKRAPAAYPVGGIDPAVKA</sequence>
<comment type="similarity">
    <text evidence="6">Belongs to the PdxS/SNZ family.</text>
</comment>
<dbReference type="KEGG" id="ehx:EMIHUDRAFT_99603"/>
<dbReference type="InterPro" id="IPR001852">
    <property type="entry name" value="PdxS/SNZ"/>
</dbReference>
<evidence type="ECO:0000259" key="8">
    <source>
        <dbReference type="Pfam" id="PF05690"/>
    </source>
</evidence>
<evidence type="ECO:0000256" key="1">
    <source>
        <dbReference type="ARBA" id="ARBA00004737"/>
    </source>
</evidence>
<dbReference type="InterPro" id="IPR011060">
    <property type="entry name" value="RibuloseP-bd_barrel"/>
</dbReference>
<keyword evidence="4" id="KW-0704">Schiff base</keyword>
<dbReference type="Pfam" id="PF05690">
    <property type="entry name" value="ThiG"/>
    <property type="match status" value="1"/>
</dbReference>
<evidence type="ECO:0000256" key="3">
    <source>
        <dbReference type="ARBA" id="ARBA00022898"/>
    </source>
</evidence>
<feature type="region of interest" description="Disordered" evidence="7">
    <location>
        <begin position="125"/>
        <end position="177"/>
    </location>
</feature>
<dbReference type="PROSITE" id="PS51129">
    <property type="entry name" value="PDXS_SNZ_2"/>
    <property type="match status" value="1"/>
</dbReference>
<name>A0A0D3K315_EMIH1</name>
<accession>A0A0D3K315</accession>
<evidence type="ECO:0000256" key="5">
    <source>
        <dbReference type="ARBA" id="ARBA00047992"/>
    </source>
</evidence>
<proteinExistence type="inferred from homology"/>
<evidence type="ECO:0000256" key="2">
    <source>
        <dbReference type="ARBA" id="ARBA00012084"/>
    </source>
</evidence>
<dbReference type="PANTHER" id="PTHR31829">
    <property type="entry name" value="PYRIDOXAL 5'-PHOSPHATE SYNTHASE SUBUNIT SNZ1-RELATED"/>
    <property type="match status" value="1"/>
</dbReference>
<dbReference type="GO" id="GO:0036381">
    <property type="term" value="F:pyridoxal 5'-phosphate synthase (glutamine hydrolysing) activity"/>
    <property type="evidence" value="ECO:0007669"/>
    <property type="project" value="UniProtKB-EC"/>
</dbReference>
<evidence type="ECO:0000313" key="10">
    <source>
        <dbReference type="Proteomes" id="UP000013827"/>
    </source>
</evidence>
<comment type="pathway">
    <text evidence="1">Cofactor biosynthesis; pyridoxal 5'-phosphate biosynthesis.</text>
</comment>
<keyword evidence="10" id="KW-1185">Reference proteome</keyword>
<dbReference type="GO" id="GO:0042823">
    <property type="term" value="P:pyridoxal phosphate biosynthetic process"/>
    <property type="evidence" value="ECO:0007669"/>
    <property type="project" value="InterPro"/>
</dbReference>
<dbReference type="SUPFAM" id="SSF51366">
    <property type="entry name" value="Ribulose-phoshate binding barrel"/>
    <property type="match status" value="1"/>
</dbReference>
<dbReference type="GO" id="GO:0008615">
    <property type="term" value="P:pyridoxine biosynthetic process"/>
    <property type="evidence" value="ECO:0007669"/>
    <property type="project" value="TreeGrafter"/>
</dbReference>
<dbReference type="EC" id="4.3.3.6" evidence="2"/>
<organism evidence="9 10">
    <name type="scientific">Emiliania huxleyi (strain CCMP1516)</name>
    <dbReference type="NCBI Taxonomy" id="280463"/>
    <lineage>
        <taxon>Eukaryota</taxon>
        <taxon>Haptista</taxon>
        <taxon>Haptophyta</taxon>
        <taxon>Prymnesiophyceae</taxon>
        <taxon>Isochrysidales</taxon>
        <taxon>Noelaerhabdaceae</taxon>
        <taxon>Emiliania</taxon>
    </lineage>
</organism>
<reference evidence="9" key="2">
    <citation type="submission" date="2024-10" db="UniProtKB">
        <authorList>
            <consortium name="EnsemblProtists"/>
        </authorList>
    </citation>
    <scope>IDENTIFICATION</scope>
</reference>
<dbReference type="GO" id="GO:0006520">
    <property type="term" value="P:amino acid metabolic process"/>
    <property type="evidence" value="ECO:0007669"/>
    <property type="project" value="TreeGrafter"/>
</dbReference>
<dbReference type="eggNOG" id="KOG1606">
    <property type="taxonomic scope" value="Eukaryota"/>
</dbReference>
<dbReference type="PANTHER" id="PTHR31829:SF0">
    <property type="entry name" value="PYRIDOXAL 5'-PHOSPHATE SYNTHASE SUBUNIT SNZ1-RELATED"/>
    <property type="match status" value="1"/>
</dbReference>
<evidence type="ECO:0000256" key="4">
    <source>
        <dbReference type="ARBA" id="ARBA00023270"/>
    </source>
</evidence>
<dbReference type="InterPro" id="IPR013785">
    <property type="entry name" value="Aldolase_TIM"/>
</dbReference>
<feature type="domain" description="Thiazole synthase ThiG" evidence="8">
    <location>
        <begin position="23"/>
        <end position="82"/>
    </location>
</feature>
<dbReference type="Gene3D" id="3.20.20.70">
    <property type="entry name" value="Aldolase class I"/>
    <property type="match status" value="1"/>
</dbReference>
<comment type="catalytic activity">
    <reaction evidence="5">
        <text>aldehydo-D-ribose 5-phosphate + D-glyceraldehyde 3-phosphate + L-glutamine = pyridoxal 5'-phosphate + L-glutamate + phosphate + 3 H2O + H(+)</text>
        <dbReference type="Rhea" id="RHEA:31507"/>
        <dbReference type="ChEBI" id="CHEBI:15377"/>
        <dbReference type="ChEBI" id="CHEBI:15378"/>
        <dbReference type="ChEBI" id="CHEBI:29985"/>
        <dbReference type="ChEBI" id="CHEBI:43474"/>
        <dbReference type="ChEBI" id="CHEBI:58273"/>
        <dbReference type="ChEBI" id="CHEBI:58359"/>
        <dbReference type="ChEBI" id="CHEBI:59776"/>
        <dbReference type="ChEBI" id="CHEBI:597326"/>
        <dbReference type="EC" id="4.3.3.6"/>
    </reaction>
</comment>
<dbReference type="EnsemblProtists" id="EOD30150">
    <property type="protein sequence ID" value="EOD30150"/>
    <property type="gene ID" value="EMIHUDRAFT_99603"/>
</dbReference>
<dbReference type="InterPro" id="IPR033983">
    <property type="entry name" value="Thiazole_synthase_ThiG"/>
</dbReference>
<feature type="compositionally biased region" description="Basic and acidic residues" evidence="7">
    <location>
        <begin position="125"/>
        <end position="146"/>
    </location>
</feature>
<evidence type="ECO:0000256" key="7">
    <source>
        <dbReference type="SAM" id="MobiDB-lite"/>
    </source>
</evidence>
<dbReference type="STRING" id="2903.R1EU62"/>
<evidence type="ECO:0000256" key="6">
    <source>
        <dbReference type="PROSITE-ProRule" id="PRU00481"/>
    </source>
</evidence>
<reference evidence="10" key="1">
    <citation type="journal article" date="2013" name="Nature">
        <title>Pan genome of the phytoplankton Emiliania underpins its global distribution.</title>
        <authorList>
            <person name="Read B.A."/>
            <person name="Kegel J."/>
            <person name="Klute M.J."/>
            <person name="Kuo A."/>
            <person name="Lefebvre S.C."/>
            <person name="Maumus F."/>
            <person name="Mayer C."/>
            <person name="Miller J."/>
            <person name="Monier A."/>
            <person name="Salamov A."/>
            <person name="Young J."/>
            <person name="Aguilar M."/>
            <person name="Claverie J.M."/>
            <person name="Frickenhaus S."/>
            <person name="Gonzalez K."/>
            <person name="Herman E.K."/>
            <person name="Lin Y.C."/>
            <person name="Napier J."/>
            <person name="Ogata H."/>
            <person name="Sarno A.F."/>
            <person name="Shmutz J."/>
            <person name="Schroeder D."/>
            <person name="de Vargas C."/>
            <person name="Verret F."/>
            <person name="von Dassow P."/>
            <person name="Valentin K."/>
            <person name="Van de Peer Y."/>
            <person name="Wheeler G."/>
            <person name="Dacks J.B."/>
            <person name="Delwiche C.F."/>
            <person name="Dyhrman S.T."/>
            <person name="Glockner G."/>
            <person name="John U."/>
            <person name="Richards T."/>
            <person name="Worden A.Z."/>
            <person name="Zhang X."/>
            <person name="Grigoriev I.V."/>
            <person name="Allen A.E."/>
            <person name="Bidle K."/>
            <person name="Borodovsky M."/>
            <person name="Bowler C."/>
            <person name="Brownlee C."/>
            <person name="Cock J.M."/>
            <person name="Elias M."/>
            <person name="Gladyshev V.N."/>
            <person name="Groth M."/>
            <person name="Guda C."/>
            <person name="Hadaegh A."/>
            <person name="Iglesias-Rodriguez M.D."/>
            <person name="Jenkins J."/>
            <person name="Jones B.M."/>
            <person name="Lawson T."/>
            <person name="Leese F."/>
            <person name="Lindquist E."/>
            <person name="Lobanov A."/>
            <person name="Lomsadze A."/>
            <person name="Malik S.B."/>
            <person name="Marsh M.E."/>
            <person name="Mackinder L."/>
            <person name="Mock T."/>
            <person name="Mueller-Roeber B."/>
            <person name="Pagarete A."/>
            <person name="Parker M."/>
            <person name="Probert I."/>
            <person name="Quesneville H."/>
            <person name="Raines C."/>
            <person name="Rensing S.A."/>
            <person name="Riano-Pachon D.M."/>
            <person name="Richier S."/>
            <person name="Rokitta S."/>
            <person name="Shiraiwa Y."/>
            <person name="Soanes D.M."/>
            <person name="van der Giezen M."/>
            <person name="Wahlund T.M."/>
            <person name="Williams B."/>
            <person name="Wilson W."/>
            <person name="Wolfe G."/>
            <person name="Wurch L.L."/>
        </authorList>
    </citation>
    <scope>NUCLEOTIDE SEQUENCE</scope>
</reference>
<dbReference type="Proteomes" id="UP000013827">
    <property type="component" value="Unassembled WGS sequence"/>
</dbReference>
<dbReference type="RefSeq" id="XP_005782579.1">
    <property type="nucleotide sequence ID" value="XM_005782522.1"/>
</dbReference>
<dbReference type="AlphaFoldDB" id="A0A0D3K315"/>
<dbReference type="HOGENOM" id="CLU_1520618_0_0_1"/>
<protein>
    <recommendedName>
        <fullName evidence="2">pyridoxal 5'-phosphate synthase (glutamine hydrolyzing)</fullName>
        <ecNumber evidence="2">4.3.3.6</ecNumber>
    </recommendedName>
</protein>
<dbReference type="GeneID" id="17275424"/>